<keyword evidence="5" id="KW-0597">Phosphoprotein</keyword>
<evidence type="ECO:0000256" key="2">
    <source>
        <dbReference type="ARBA" id="ARBA00004651"/>
    </source>
</evidence>
<dbReference type="SUPFAM" id="SSF55874">
    <property type="entry name" value="ATPase domain of HSP90 chaperone/DNA topoisomerase II/histidine kinase"/>
    <property type="match status" value="1"/>
</dbReference>
<evidence type="ECO:0000256" key="12">
    <source>
        <dbReference type="ARBA" id="ARBA00023012"/>
    </source>
</evidence>
<keyword evidence="11 17" id="KW-1133">Transmembrane helix</keyword>
<dbReference type="SMART" id="SM00387">
    <property type="entry name" value="HATPase_c"/>
    <property type="match status" value="1"/>
</dbReference>
<keyword evidence="14 17" id="KW-0472">Membrane</keyword>
<protein>
    <recommendedName>
        <fullName evidence="16">Heme sensor protein HssS</fullName>
        <ecNumber evidence="3">2.7.13.3</ecNumber>
    </recommendedName>
</protein>
<dbReference type="Proteomes" id="UP001218246">
    <property type="component" value="Unassembled WGS sequence"/>
</dbReference>
<dbReference type="Gene3D" id="1.10.287.130">
    <property type="match status" value="1"/>
</dbReference>
<keyword evidence="7 17" id="KW-0812">Transmembrane</keyword>
<evidence type="ECO:0000256" key="8">
    <source>
        <dbReference type="ARBA" id="ARBA00022741"/>
    </source>
</evidence>
<keyword evidence="10" id="KW-0067">ATP-binding</keyword>
<dbReference type="InterPro" id="IPR036890">
    <property type="entry name" value="HATPase_C_sf"/>
</dbReference>
<dbReference type="PROSITE" id="PS50109">
    <property type="entry name" value="HIS_KIN"/>
    <property type="match status" value="1"/>
</dbReference>
<dbReference type="SMART" id="SM00388">
    <property type="entry name" value="HisKA"/>
    <property type="match status" value="1"/>
</dbReference>
<comment type="caution">
    <text evidence="20">The sequence shown here is derived from an EMBL/GenBank/DDBJ whole genome shotgun (WGS) entry which is preliminary data.</text>
</comment>
<feature type="domain" description="Histidine kinase" evidence="18">
    <location>
        <begin position="194"/>
        <end position="409"/>
    </location>
</feature>
<evidence type="ECO:0000313" key="20">
    <source>
        <dbReference type="EMBL" id="MDG5755519.1"/>
    </source>
</evidence>
<dbReference type="PROSITE" id="PS50885">
    <property type="entry name" value="HAMP"/>
    <property type="match status" value="1"/>
</dbReference>
<comment type="function">
    <text evidence="15">Member of the two-component regulatory system HssS/HssR involved in intracellular heme homeostasis and tempering of staphylococcal virulence. HssS functions as a heme sensor histidine kinase which is autophosphorylated at a histidine residue and transfers its phosphate group to an aspartate residue of HssR. HssR/HssS activates the expression of hrtAB, an efflux pump, in response to extracellular heme, hemin, hemoglobin or blood.</text>
</comment>
<proteinExistence type="predicted"/>
<evidence type="ECO:0000256" key="3">
    <source>
        <dbReference type="ARBA" id="ARBA00012438"/>
    </source>
</evidence>
<feature type="transmembrane region" description="Helical" evidence="17">
    <location>
        <begin position="115"/>
        <end position="137"/>
    </location>
</feature>
<comment type="catalytic activity">
    <reaction evidence="1">
        <text>ATP + protein L-histidine = ADP + protein N-phospho-L-histidine.</text>
        <dbReference type="EC" id="2.7.13.3"/>
    </reaction>
</comment>
<dbReference type="InterPro" id="IPR003594">
    <property type="entry name" value="HATPase_dom"/>
</dbReference>
<dbReference type="SMART" id="SM00304">
    <property type="entry name" value="HAMP"/>
    <property type="match status" value="1"/>
</dbReference>
<dbReference type="CDD" id="cd00075">
    <property type="entry name" value="HATPase"/>
    <property type="match status" value="1"/>
</dbReference>
<evidence type="ECO:0000313" key="21">
    <source>
        <dbReference type="Proteomes" id="UP001218246"/>
    </source>
</evidence>
<evidence type="ECO:0000259" key="19">
    <source>
        <dbReference type="PROSITE" id="PS50885"/>
    </source>
</evidence>
<keyword evidence="6" id="KW-0808">Transferase</keyword>
<comment type="subcellular location">
    <subcellularLocation>
        <location evidence="2">Cell membrane</location>
        <topology evidence="2">Multi-pass membrane protein</topology>
    </subcellularLocation>
</comment>
<evidence type="ECO:0000256" key="4">
    <source>
        <dbReference type="ARBA" id="ARBA00022475"/>
    </source>
</evidence>
<dbReference type="CDD" id="cd00082">
    <property type="entry name" value="HisKA"/>
    <property type="match status" value="1"/>
</dbReference>
<dbReference type="SUPFAM" id="SSF158472">
    <property type="entry name" value="HAMP domain-like"/>
    <property type="match status" value="1"/>
</dbReference>
<sequence length="416" mass="46997">MRNTLIHNGKKALEIYQATKSEDLRAFMKAYSGTSGTRLQLYNQAGDELLLDEDLKVRKAYVDTVLNGNTTDNFKGFITHVPFVGIPFEENGEKYAIFLSIENNKFEEQLMSAIVLMYIVVLFVGSLFIIIAARYVVNPLVKLTEATKKMSKGNFNVVLPMKRKDEIGTLSSSFNAMAKELGNLDQMRREFVSNVSHEIQSPLTSITGFSKALKQKKLSEESRIRYLGIIEQESARLSRLARNLLHLSHLQHEQLQLNLSIFRLDEQLRNLTIGLEPQWSEKQIAINIELPPITIEADEDQIKQVWTNLMTNSIKFTPAYGKISIKAEVNDNLISITITDTGPGIPEEERREIFKPFYKVDKSRDSSVKGNGLGLSIVKQIVDLHQGDISVNEGPNGGAEFHVTLPIKQEQKTRLD</sequence>
<evidence type="ECO:0000259" key="18">
    <source>
        <dbReference type="PROSITE" id="PS50109"/>
    </source>
</evidence>
<evidence type="ECO:0000256" key="14">
    <source>
        <dbReference type="ARBA" id="ARBA00023136"/>
    </source>
</evidence>
<keyword evidence="13" id="KW-0843">Virulence</keyword>
<evidence type="ECO:0000256" key="17">
    <source>
        <dbReference type="SAM" id="Phobius"/>
    </source>
</evidence>
<dbReference type="InterPro" id="IPR050398">
    <property type="entry name" value="HssS/ArlS-like"/>
</dbReference>
<evidence type="ECO:0000256" key="13">
    <source>
        <dbReference type="ARBA" id="ARBA00023026"/>
    </source>
</evidence>
<evidence type="ECO:0000256" key="5">
    <source>
        <dbReference type="ARBA" id="ARBA00022553"/>
    </source>
</evidence>
<dbReference type="InterPro" id="IPR004358">
    <property type="entry name" value="Sig_transdc_His_kin-like_C"/>
</dbReference>
<dbReference type="EC" id="2.7.13.3" evidence="3"/>
<dbReference type="GO" id="GO:0016301">
    <property type="term" value="F:kinase activity"/>
    <property type="evidence" value="ECO:0007669"/>
    <property type="project" value="UniProtKB-KW"/>
</dbReference>
<evidence type="ECO:0000256" key="1">
    <source>
        <dbReference type="ARBA" id="ARBA00000085"/>
    </source>
</evidence>
<dbReference type="InterPro" id="IPR005467">
    <property type="entry name" value="His_kinase_dom"/>
</dbReference>
<dbReference type="Pfam" id="PF02518">
    <property type="entry name" value="HATPase_c"/>
    <property type="match status" value="1"/>
</dbReference>
<keyword evidence="21" id="KW-1185">Reference proteome</keyword>
<evidence type="ECO:0000256" key="7">
    <source>
        <dbReference type="ARBA" id="ARBA00022692"/>
    </source>
</evidence>
<dbReference type="PANTHER" id="PTHR45528:SF11">
    <property type="entry name" value="HISTIDINE KINASE"/>
    <property type="match status" value="1"/>
</dbReference>
<dbReference type="RefSeq" id="WP_245999896.1">
    <property type="nucleotide sequence ID" value="NZ_JARRRY010000032.1"/>
</dbReference>
<name>A0ABT6H861_9BACI</name>
<reference evidence="20 21" key="1">
    <citation type="submission" date="2023-04" db="EMBL/GenBank/DDBJ databases">
        <title>Ectobacillus antri isolated from activated sludge.</title>
        <authorList>
            <person name="Yan P."/>
            <person name="Liu X."/>
        </authorList>
    </citation>
    <scope>NUCLEOTIDE SEQUENCE [LARGE SCALE GENOMIC DNA]</scope>
    <source>
        <strain evidence="20 21">C18H</strain>
    </source>
</reference>
<dbReference type="InterPro" id="IPR003661">
    <property type="entry name" value="HisK_dim/P_dom"/>
</dbReference>
<gene>
    <name evidence="20" type="ORF">P6P90_16610</name>
</gene>
<evidence type="ECO:0000256" key="16">
    <source>
        <dbReference type="ARBA" id="ARBA00040841"/>
    </source>
</evidence>
<dbReference type="PRINTS" id="PR00344">
    <property type="entry name" value="BCTRLSENSOR"/>
</dbReference>
<keyword evidence="8" id="KW-0547">Nucleotide-binding</keyword>
<evidence type="ECO:0000256" key="9">
    <source>
        <dbReference type="ARBA" id="ARBA00022777"/>
    </source>
</evidence>
<evidence type="ECO:0000256" key="10">
    <source>
        <dbReference type="ARBA" id="ARBA00022840"/>
    </source>
</evidence>
<dbReference type="CDD" id="cd06225">
    <property type="entry name" value="HAMP"/>
    <property type="match status" value="1"/>
</dbReference>
<dbReference type="PANTHER" id="PTHR45528">
    <property type="entry name" value="SENSOR HISTIDINE KINASE CPXA"/>
    <property type="match status" value="1"/>
</dbReference>
<evidence type="ECO:0000256" key="6">
    <source>
        <dbReference type="ARBA" id="ARBA00022679"/>
    </source>
</evidence>
<dbReference type="Pfam" id="PF00512">
    <property type="entry name" value="HisKA"/>
    <property type="match status" value="1"/>
</dbReference>
<dbReference type="Pfam" id="PF00672">
    <property type="entry name" value="HAMP"/>
    <property type="match status" value="1"/>
</dbReference>
<keyword evidence="9 20" id="KW-0418">Kinase</keyword>
<dbReference type="EMBL" id="JARULN010000031">
    <property type="protein sequence ID" value="MDG5755519.1"/>
    <property type="molecule type" value="Genomic_DNA"/>
</dbReference>
<keyword evidence="4" id="KW-1003">Cell membrane</keyword>
<organism evidence="20 21">
    <name type="scientific">Ectobacillus antri</name>
    <dbReference type="NCBI Taxonomy" id="2486280"/>
    <lineage>
        <taxon>Bacteria</taxon>
        <taxon>Bacillati</taxon>
        <taxon>Bacillota</taxon>
        <taxon>Bacilli</taxon>
        <taxon>Bacillales</taxon>
        <taxon>Bacillaceae</taxon>
        <taxon>Ectobacillus</taxon>
    </lineage>
</organism>
<dbReference type="InterPro" id="IPR003660">
    <property type="entry name" value="HAMP_dom"/>
</dbReference>
<dbReference type="Gene3D" id="6.10.340.10">
    <property type="match status" value="1"/>
</dbReference>
<dbReference type="InterPro" id="IPR036097">
    <property type="entry name" value="HisK_dim/P_sf"/>
</dbReference>
<accession>A0ABT6H861</accession>
<evidence type="ECO:0000256" key="11">
    <source>
        <dbReference type="ARBA" id="ARBA00022989"/>
    </source>
</evidence>
<dbReference type="SUPFAM" id="SSF47384">
    <property type="entry name" value="Homodimeric domain of signal transducing histidine kinase"/>
    <property type="match status" value="1"/>
</dbReference>
<keyword evidence="12" id="KW-0902">Two-component regulatory system</keyword>
<evidence type="ECO:0000256" key="15">
    <source>
        <dbReference type="ARBA" id="ARBA00037219"/>
    </source>
</evidence>
<dbReference type="Gene3D" id="3.30.565.10">
    <property type="entry name" value="Histidine kinase-like ATPase, C-terminal domain"/>
    <property type="match status" value="1"/>
</dbReference>
<feature type="domain" description="HAMP" evidence="19">
    <location>
        <begin position="134"/>
        <end position="186"/>
    </location>
</feature>